<evidence type="ECO:0000313" key="2">
    <source>
        <dbReference type="Proteomes" id="UP000244623"/>
    </source>
</evidence>
<protein>
    <submittedName>
        <fullName evidence="1">dGTP triphosphohydrolase</fullName>
    </submittedName>
</protein>
<evidence type="ECO:0000313" key="1">
    <source>
        <dbReference type="EMBL" id="XSF56342.1"/>
    </source>
</evidence>
<name>A0ACD5IY60_9ENTR</name>
<gene>
    <name evidence="1" type="primary">dgt</name>
    <name evidence="1" type="ORF">BS411_012730</name>
</gene>
<proteinExistence type="predicted"/>
<accession>A0ACD5IY60</accession>
<sequence length="542" mass="61837">MRFDSVAKHTQPEGLNMDMQWEKLLSSVRRKDKYKNTAQQDASSASGVTPPISTGRQELERDYDRILFAAPTRRLADKTQVFPLDRNDSVRTRLTHSHEVANFARGIGMRLAFEMKPEIFGELPACICVERDVPALLAAIGLAHDLGNPPFGHQGEASMRTWFARNLAPLINDAAPADIRNSTIFNDFLAFDGNSQTFRLLTKLQIINDEFGLNLTYATLAALIKYPRSSFTTDALHWKKHGFFYSEREVVADIWQETGLREGVRHPFTWLMEACDDIAYSVLDAEDTVKKGLASYHDLINFLQCWESHSENSPDGKDPLITTVIEKTEEKNAAYRDKLKELSPAELNDLHMQMFRVYAVSALINSVVEAFSHHKNILMQHNCLWTDLISQSSGAQLCKALKEFDRTRGYRHRSVLELELRGSNHIQGVMDMLWVGIHGHKTKAEQKREKIRKESDATYLARPSYESDTPFGRFAYGRISENYRRLFEDPNNTLPVLYKEAQLLADAVSGMTDSYLMALHDELKSLYEYQHRLQARSAEASH</sequence>
<organism evidence="1 2">
    <name type="scientific">Cronobacter turicensis</name>
    <dbReference type="NCBI Taxonomy" id="413502"/>
    <lineage>
        <taxon>Bacteria</taxon>
        <taxon>Pseudomonadati</taxon>
        <taxon>Pseudomonadota</taxon>
        <taxon>Gammaproteobacteria</taxon>
        <taxon>Enterobacterales</taxon>
        <taxon>Enterobacteriaceae</taxon>
        <taxon>Cronobacter</taxon>
    </lineage>
</organism>
<dbReference type="Proteomes" id="UP000244623">
    <property type="component" value="Chromosome"/>
</dbReference>
<dbReference type="EMBL" id="CP187984">
    <property type="protein sequence ID" value="XSF56342.1"/>
    <property type="molecule type" value="Genomic_DNA"/>
</dbReference>
<reference evidence="1" key="1">
    <citation type="submission" date="2025-05" db="EMBL/GenBank/DDBJ databases">
        <title>FDA Reference Genome datasets for Cronobacter.</title>
        <authorList>
            <person name="Gopinath G.R."/>
        </authorList>
    </citation>
    <scope>NUCLEOTIDE SEQUENCE</scope>
    <source>
        <strain evidence="1">MOD1-Sh41s</strain>
    </source>
</reference>